<proteinExistence type="predicted"/>
<accession>A0A5B7C2U7</accession>
<organism evidence="1">
    <name type="scientific">Davidia involucrata</name>
    <name type="common">Dove tree</name>
    <dbReference type="NCBI Taxonomy" id="16924"/>
    <lineage>
        <taxon>Eukaryota</taxon>
        <taxon>Viridiplantae</taxon>
        <taxon>Streptophyta</taxon>
        <taxon>Embryophyta</taxon>
        <taxon>Tracheophyta</taxon>
        <taxon>Spermatophyta</taxon>
        <taxon>Magnoliopsida</taxon>
        <taxon>eudicotyledons</taxon>
        <taxon>Gunneridae</taxon>
        <taxon>Pentapetalae</taxon>
        <taxon>asterids</taxon>
        <taxon>Cornales</taxon>
        <taxon>Nyssaceae</taxon>
        <taxon>Davidia</taxon>
    </lineage>
</organism>
<evidence type="ECO:0000313" key="1">
    <source>
        <dbReference type="EMBL" id="MPA73653.1"/>
    </source>
</evidence>
<reference evidence="1" key="1">
    <citation type="submission" date="2019-08" db="EMBL/GenBank/DDBJ databases">
        <title>Reference gene set and small RNA set construction with multiple tissues from Davidia involucrata Baill.</title>
        <authorList>
            <person name="Yang H."/>
            <person name="Zhou C."/>
            <person name="Li G."/>
            <person name="Wang J."/>
            <person name="Gao P."/>
            <person name="Wang M."/>
            <person name="Wang R."/>
            <person name="Zhao Y."/>
        </authorList>
    </citation>
    <scope>NUCLEOTIDE SEQUENCE</scope>
    <source>
        <tissue evidence="1">Mixed with DoveR01_LX</tissue>
    </source>
</reference>
<name>A0A5B7C2U7_DAVIN</name>
<dbReference type="EMBL" id="GHES01043094">
    <property type="protein sequence ID" value="MPA73653.1"/>
    <property type="molecule type" value="Transcribed_RNA"/>
</dbReference>
<dbReference type="AlphaFoldDB" id="A0A5B7C2U7"/>
<sequence length="135" mass="14986">MQGDIDLQGHAEVLLVSLDPSEAIANKIPVLLPKKQFAFEIFKGKNQVTACQGTNPNKEGGCVLDASYALSFHNMNQEAKKEGLLYHSQQLAITHDLIVIGTPAEAHQQPFNLWCHNVMNIMSKIVTRELIARHN</sequence>
<protein>
    <submittedName>
        <fullName evidence="1">Uncharacterized protein</fullName>
    </submittedName>
</protein>
<gene>
    <name evidence="1" type="ORF">Din_043094</name>
</gene>